<dbReference type="SMART" id="SM00530">
    <property type="entry name" value="HTH_XRE"/>
    <property type="match status" value="1"/>
</dbReference>
<dbReference type="RefSeq" id="WP_003793634.1">
    <property type="nucleotide sequence ID" value="NZ_JAEHNZ010000004.1"/>
</dbReference>
<dbReference type="InterPro" id="IPR001387">
    <property type="entry name" value="Cro/C1-type_HTH"/>
</dbReference>
<dbReference type="GeneID" id="84907265"/>
<dbReference type="InterPro" id="IPR036286">
    <property type="entry name" value="LexA/Signal_pep-like_sf"/>
</dbReference>
<reference evidence="2 3" key="1">
    <citation type="journal article" date="2021" name="Pathogens">
        <title>Isolation and Characterization of Kingella bonacorsii sp. nov., A Novel Kingella Species Detected in a Stable Periodontitis Subject.</title>
        <authorList>
            <person name="Antezack A."/>
            <person name="Boxberger M."/>
            <person name="Rolland C."/>
            <person name="Monnet-Corti V."/>
            <person name="La Scola B."/>
        </authorList>
    </citation>
    <scope>NUCLEOTIDE SEQUENCE [LARGE SCALE GENOMIC DNA]</scope>
    <source>
        <strain evidence="2 3">Marseille-Q4569</strain>
    </source>
</reference>
<comment type="caution">
    <text evidence="2">The sequence shown here is derived from an EMBL/GenBank/DDBJ whole genome shotgun (WGS) entry which is preliminary data.</text>
</comment>
<name>A0ABS1BVE9_9NEIS</name>
<dbReference type="Gene3D" id="2.10.109.10">
    <property type="entry name" value="Umud Fragment, subunit A"/>
    <property type="match status" value="1"/>
</dbReference>
<evidence type="ECO:0000313" key="3">
    <source>
        <dbReference type="Proteomes" id="UP000614058"/>
    </source>
</evidence>
<dbReference type="Pfam" id="PF01381">
    <property type="entry name" value="HTH_3"/>
    <property type="match status" value="1"/>
</dbReference>
<evidence type="ECO:0000313" key="2">
    <source>
        <dbReference type="EMBL" id="MBK0397236.1"/>
    </source>
</evidence>
<dbReference type="Gene3D" id="1.10.260.40">
    <property type="entry name" value="lambda repressor-like DNA-binding domains"/>
    <property type="match status" value="1"/>
</dbReference>
<proteinExistence type="predicted"/>
<organism evidence="2 3">
    <name type="scientific">Kingella bonacorsii</name>
    <dbReference type="NCBI Taxonomy" id="2796361"/>
    <lineage>
        <taxon>Bacteria</taxon>
        <taxon>Pseudomonadati</taxon>
        <taxon>Pseudomonadota</taxon>
        <taxon>Betaproteobacteria</taxon>
        <taxon>Neisseriales</taxon>
        <taxon>Neisseriaceae</taxon>
        <taxon>Kingella</taxon>
    </lineage>
</organism>
<dbReference type="SUPFAM" id="SSF51306">
    <property type="entry name" value="LexA/Signal peptidase"/>
    <property type="match status" value="1"/>
</dbReference>
<dbReference type="CDD" id="cd00093">
    <property type="entry name" value="HTH_XRE"/>
    <property type="match status" value="1"/>
</dbReference>
<gene>
    <name evidence="2" type="ORF">JDW22_11785</name>
</gene>
<keyword evidence="3" id="KW-1185">Reference proteome</keyword>
<dbReference type="SUPFAM" id="SSF47413">
    <property type="entry name" value="lambda repressor-like DNA-binding domains"/>
    <property type="match status" value="1"/>
</dbReference>
<dbReference type="Proteomes" id="UP000614058">
    <property type="component" value="Unassembled WGS sequence"/>
</dbReference>
<dbReference type="EMBL" id="JAEHNZ010000004">
    <property type="protein sequence ID" value="MBK0397236.1"/>
    <property type="molecule type" value="Genomic_DNA"/>
</dbReference>
<accession>A0ABS1BVE9</accession>
<dbReference type="PROSITE" id="PS50943">
    <property type="entry name" value="HTH_CROC1"/>
    <property type="match status" value="1"/>
</dbReference>
<feature type="domain" description="HTH cro/C1-type" evidence="1">
    <location>
        <begin position="9"/>
        <end position="64"/>
    </location>
</feature>
<evidence type="ECO:0000259" key="1">
    <source>
        <dbReference type="PROSITE" id="PS50943"/>
    </source>
</evidence>
<sequence>MQYNLAQWVANARKQANLTQEELAEAIGFSGKGSVSAIENGRNKPTFDIMVKISEVCNYPLPYQNQVINNNATHIQVGGNNFGEVSYSNITENNHAFINLDNITQQDFIKPFIVKVPNNDLHSEGIFKDDMLTINPNITANHGNFVLVLSTYGRGLIAKLFIDLKNQYALKHNESNPELMPDDARIIGVVTDLNRKFG</sequence>
<protein>
    <submittedName>
        <fullName evidence="2">Helix-turn-helix domain-containing protein</fullName>
    </submittedName>
</protein>
<dbReference type="InterPro" id="IPR010982">
    <property type="entry name" value="Lambda_DNA-bd_dom_sf"/>
</dbReference>